<dbReference type="InterPro" id="IPR047415">
    <property type="entry name" value="Pcf11_CID"/>
</dbReference>
<dbReference type="RefSeq" id="XP_070864384.1">
    <property type="nucleotide sequence ID" value="XM_071013503.1"/>
</dbReference>
<feature type="compositionally biased region" description="Low complexity" evidence="1">
    <location>
        <begin position="185"/>
        <end position="196"/>
    </location>
</feature>
<evidence type="ECO:0000259" key="2">
    <source>
        <dbReference type="PROSITE" id="PS51391"/>
    </source>
</evidence>
<feature type="compositionally biased region" description="Pro residues" evidence="1">
    <location>
        <begin position="397"/>
        <end position="419"/>
    </location>
</feature>
<dbReference type="InterPro" id="IPR054127">
    <property type="entry name" value="Pcf11_C"/>
</dbReference>
<dbReference type="InterPro" id="IPR008942">
    <property type="entry name" value="ENTH_VHS"/>
</dbReference>
<dbReference type="Pfam" id="PF21936">
    <property type="entry name" value="Pcf11_C"/>
    <property type="match status" value="1"/>
</dbReference>
<dbReference type="PROSITE" id="PS51391">
    <property type="entry name" value="CID"/>
    <property type="match status" value="1"/>
</dbReference>
<feature type="compositionally biased region" description="Low complexity" evidence="1">
    <location>
        <begin position="322"/>
        <end position="332"/>
    </location>
</feature>
<feature type="compositionally biased region" description="Pro residues" evidence="1">
    <location>
        <begin position="448"/>
        <end position="475"/>
    </location>
</feature>
<feature type="compositionally biased region" description="Low complexity" evidence="1">
    <location>
        <begin position="683"/>
        <end position="697"/>
    </location>
</feature>
<feature type="compositionally biased region" description="Pro residues" evidence="1">
    <location>
        <begin position="221"/>
        <end position="232"/>
    </location>
</feature>
<dbReference type="InterPro" id="IPR045154">
    <property type="entry name" value="PCF11-like"/>
</dbReference>
<feature type="region of interest" description="Disordered" evidence="1">
    <location>
        <begin position="314"/>
        <end position="333"/>
    </location>
</feature>
<dbReference type="Pfam" id="PF11526">
    <property type="entry name" value="Pfc11_Clp1_ID"/>
    <property type="match status" value="1"/>
</dbReference>
<proteinExistence type="predicted"/>
<dbReference type="SUPFAM" id="SSF48464">
    <property type="entry name" value="ENTH/VHS domain"/>
    <property type="match status" value="1"/>
</dbReference>
<dbReference type="Pfam" id="PF04818">
    <property type="entry name" value="CID"/>
    <property type="match status" value="1"/>
</dbReference>
<feature type="compositionally biased region" description="Low complexity" evidence="1">
    <location>
        <begin position="478"/>
        <end position="494"/>
    </location>
</feature>
<dbReference type="SMART" id="SM00582">
    <property type="entry name" value="RPR"/>
    <property type="match status" value="1"/>
</dbReference>
<dbReference type="CDD" id="cd16982">
    <property type="entry name" value="CID_Pcf11"/>
    <property type="match status" value="1"/>
</dbReference>
<dbReference type="PANTHER" id="PTHR15921">
    <property type="entry name" value="PRE-MRNA CLEAVAGE COMPLEX II"/>
    <property type="match status" value="1"/>
</dbReference>
<reference evidence="3 4" key="1">
    <citation type="journal article" date="2024" name="Commun. Biol.">
        <title>Comparative genomic analysis of thermophilic fungi reveals convergent evolutionary adaptations and gene losses.</title>
        <authorList>
            <person name="Steindorff A.S."/>
            <person name="Aguilar-Pontes M.V."/>
            <person name="Robinson A.J."/>
            <person name="Andreopoulos B."/>
            <person name="LaButti K."/>
            <person name="Kuo A."/>
            <person name="Mondo S."/>
            <person name="Riley R."/>
            <person name="Otillar R."/>
            <person name="Haridas S."/>
            <person name="Lipzen A."/>
            <person name="Grimwood J."/>
            <person name="Schmutz J."/>
            <person name="Clum A."/>
            <person name="Reid I.D."/>
            <person name="Moisan M.C."/>
            <person name="Butler G."/>
            <person name="Nguyen T.T.M."/>
            <person name="Dewar K."/>
            <person name="Conant G."/>
            <person name="Drula E."/>
            <person name="Henrissat B."/>
            <person name="Hansel C."/>
            <person name="Singer S."/>
            <person name="Hutchinson M.I."/>
            <person name="de Vries R.P."/>
            <person name="Natvig D.O."/>
            <person name="Powell A.J."/>
            <person name="Tsang A."/>
            <person name="Grigoriev I.V."/>
        </authorList>
    </citation>
    <scope>NUCLEOTIDE SEQUENCE [LARGE SCALE GENOMIC DNA]</scope>
    <source>
        <strain evidence="3 4">ATCC 22073</strain>
    </source>
</reference>
<gene>
    <name evidence="3" type="ORF">VTJ83DRAFT_6757</name>
</gene>
<keyword evidence="4" id="KW-1185">Reference proteome</keyword>
<dbReference type="PANTHER" id="PTHR15921:SF3">
    <property type="entry name" value="PRE-MRNA CLEAVAGE COMPLEX 2 PROTEIN PCF11"/>
    <property type="match status" value="1"/>
</dbReference>
<feature type="compositionally biased region" description="Low complexity" evidence="1">
    <location>
        <begin position="233"/>
        <end position="242"/>
    </location>
</feature>
<sequence>MADNAADVAEDYRQALEDLQGNSRIEIATLTNIARENANHGFAIAEALANHIKKVPPTRTLPALYVLDSIVKNVPTPYALYFGPKLYSIFMGAYTKVDNATRRKMDEMLKTWKEPVPGSISTKPVFPPELVRPIEHALMAARNAAMAATQNSYQGQQQLMRGRQPAPNRDTPTPPGGRPYPPPQQQQQQPPYAGRPDAGPQPYPAPHSNGPNALPHRATPQPAPPAGYPPYQQPAGPAYGAPQPAISVEQLKDDIQQLIIAEKAEFAQNPHDTSKQTKLKALLDLQTVIQSQTMPQDQLKIIKDRLAELAVKLRPPPPQQPQPAASARAPVPVTGPPAPAYPVGVPPYTAGTPTPPIVASQPPNAVPPASTAAAVVAAALGRPPSAVAAAATTPATHTPPPSSLPHHPPPPAAAAPPPGGGGVTLDSLFGQGAFATLLSAARKSATPPVIPPPPQQQQPPPQQQPPLPSTTPPVLGPAAAAAIAAALRSSQPQQQPLPMPQPSHQQQQQPLSAAVPPSSDPSSLLAILRQSGLLKPAGSSSTTATPPLAIPTMPGDAGVPNLDPASLKIFRPHLIPQLYEELGPPCTQCGRRFKTDEDGRRRKTAHMDWHFRVHQRMAEAERRGQHRSWYVDETDWIRSREAIDTDYTAPEPSAYADPLSQPLPGDLSSKLGIALPSAGASAAATPSAAGGAPNASSRTTTPYIPVPEDSSRVNSSCPICLERFEMKWLDDAQEWVWMDAVRVEGRVFHASCHREAYGGSTESRPGSVLGKRKAEGQDEAGGLKGRIKTEGY</sequence>
<feature type="compositionally biased region" description="Polar residues" evidence="1">
    <location>
        <begin position="149"/>
        <end position="159"/>
    </location>
</feature>
<feature type="region of interest" description="Disordered" evidence="1">
    <location>
        <begin position="387"/>
        <end position="427"/>
    </location>
</feature>
<dbReference type="Gene3D" id="1.25.40.90">
    <property type="match status" value="1"/>
</dbReference>
<evidence type="ECO:0000256" key="1">
    <source>
        <dbReference type="SAM" id="MobiDB-lite"/>
    </source>
</evidence>
<protein>
    <recommendedName>
        <fullName evidence="2">CID domain-containing protein</fullName>
    </recommendedName>
</protein>
<feature type="compositionally biased region" description="Low complexity" evidence="1">
    <location>
        <begin position="387"/>
        <end position="396"/>
    </location>
</feature>
<comment type="caution">
    <text evidence="3">The sequence shown here is derived from an EMBL/GenBank/DDBJ whole genome shotgun (WGS) entry which is preliminary data.</text>
</comment>
<evidence type="ECO:0000313" key="4">
    <source>
        <dbReference type="Proteomes" id="UP001600064"/>
    </source>
</evidence>
<feature type="region of interest" description="Disordered" evidence="1">
    <location>
        <begin position="756"/>
        <end position="792"/>
    </location>
</feature>
<dbReference type="InterPro" id="IPR021605">
    <property type="entry name" value="Pcf11_Clp1-ID"/>
</dbReference>
<feature type="compositionally biased region" description="Pro residues" evidence="1">
    <location>
        <begin position="172"/>
        <end position="184"/>
    </location>
</feature>
<dbReference type="GeneID" id="98128147"/>
<feature type="compositionally biased region" description="Low complexity" evidence="1">
    <location>
        <begin position="502"/>
        <end position="523"/>
    </location>
</feature>
<dbReference type="EMBL" id="JAZGUE010000006">
    <property type="protein sequence ID" value="KAL2265657.1"/>
    <property type="molecule type" value="Genomic_DNA"/>
</dbReference>
<feature type="region of interest" description="Disordered" evidence="1">
    <location>
        <begin position="148"/>
        <end position="242"/>
    </location>
</feature>
<feature type="region of interest" description="Disordered" evidence="1">
    <location>
        <begin position="683"/>
        <end position="709"/>
    </location>
</feature>
<dbReference type="Proteomes" id="UP001600064">
    <property type="component" value="Unassembled WGS sequence"/>
</dbReference>
<name>A0ABR4D5M7_9PEZI</name>
<feature type="region of interest" description="Disordered" evidence="1">
    <location>
        <begin position="442"/>
        <end position="523"/>
    </location>
</feature>
<dbReference type="InterPro" id="IPR006569">
    <property type="entry name" value="CID_dom"/>
</dbReference>
<organism evidence="3 4">
    <name type="scientific">Remersonia thermophila</name>
    <dbReference type="NCBI Taxonomy" id="72144"/>
    <lineage>
        <taxon>Eukaryota</taxon>
        <taxon>Fungi</taxon>
        <taxon>Dikarya</taxon>
        <taxon>Ascomycota</taxon>
        <taxon>Pezizomycotina</taxon>
        <taxon>Sordariomycetes</taxon>
        <taxon>Sordariomycetidae</taxon>
        <taxon>Sordariales</taxon>
        <taxon>Sordariales incertae sedis</taxon>
        <taxon>Remersonia</taxon>
    </lineage>
</organism>
<feature type="domain" description="CID" evidence="2">
    <location>
        <begin position="4"/>
        <end position="142"/>
    </location>
</feature>
<evidence type="ECO:0000313" key="3">
    <source>
        <dbReference type="EMBL" id="KAL2265657.1"/>
    </source>
</evidence>
<accession>A0ABR4D5M7</accession>